<protein>
    <submittedName>
        <fullName evidence="1">Uncharacterized protein</fullName>
    </submittedName>
</protein>
<dbReference type="Gramene" id="OMO63617">
    <property type="protein sequence ID" value="OMO63617"/>
    <property type="gene ID" value="CCACVL1_22379"/>
</dbReference>
<feature type="non-terminal residue" evidence="1">
    <location>
        <position position="1"/>
    </location>
</feature>
<keyword evidence="2" id="KW-1185">Reference proteome</keyword>
<reference evidence="1 2" key="1">
    <citation type="submission" date="2013-09" db="EMBL/GenBank/DDBJ databases">
        <title>Corchorus capsularis genome sequencing.</title>
        <authorList>
            <person name="Alam M."/>
            <person name="Haque M.S."/>
            <person name="Islam M.S."/>
            <person name="Emdad E.M."/>
            <person name="Islam M.M."/>
            <person name="Ahmed B."/>
            <person name="Halim A."/>
            <person name="Hossen Q.M.M."/>
            <person name="Hossain M.Z."/>
            <person name="Ahmed R."/>
            <person name="Khan M.M."/>
            <person name="Islam R."/>
            <person name="Rashid M.M."/>
            <person name="Khan S.A."/>
            <person name="Rahman M.S."/>
            <person name="Alam M."/>
        </authorList>
    </citation>
    <scope>NUCLEOTIDE SEQUENCE [LARGE SCALE GENOMIC DNA]</scope>
    <source>
        <strain evidence="2">cv. CVL-1</strain>
        <tissue evidence="1">Whole seedling</tissue>
    </source>
</reference>
<dbReference type="AlphaFoldDB" id="A0A1R3GZY5"/>
<dbReference type="EMBL" id="AWWV01012909">
    <property type="protein sequence ID" value="OMO63617.1"/>
    <property type="molecule type" value="Genomic_DNA"/>
</dbReference>
<comment type="caution">
    <text evidence="1">The sequence shown here is derived from an EMBL/GenBank/DDBJ whole genome shotgun (WGS) entry which is preliminary data.</text>
</comment>
<accession>A0A1R3GZY5</accession>
<name>A0A1R3GZY5_COCAP</name>
<proteinExistence type="predicted"/>
<sequence length="36" mass="3997">LSIASFCKPTLLTSKALYIPDMNPYPIQNLSSPQLM</sequence>
<organism evidence="1 2">
    <name type="scientific">Corchorus capsularis</name>
    <name type="common">Jute</name>
    <dbReference type="NCBI Taxonomy" id="210143"/>
    <lineage>
        <taxon>Eukaryota</taxon>
        <taxon>Viridiplantae</taxon>
        <taxon>Streptophyta</taxon>
        <taxon>Embryophyta</taxon>
        <taxon>Tracheophyta</taxon>
        <taxon>Spermatophyta</taxon>
        <taxon>Magnoliopsida</taxon>
        <taxon>eudicotyledons</taxon>
        <taxon>Gunneridae</taxon>
        <taxon>Pentapetalae</taxon>
        <taxon>rosids</taxon>
        <taxon>malvids</taxon>
        <taxon>Malvales</taxon>
        <taxon>Malvaceae</taxon>
        <taxon>Grewioideae</taxon>
        <taxon>Apeibeae</taxon>
        <taxon>Corchorus</taxon>
    </lineage>
</organism>
<gene>
    <name evidence="1" type="ORF">CCACVL1_22379</name>
</gene>
<evidence type="ECO:0000313" key="2">
    <source>
        <dbReference type="Proteomes" id="UP000188268"/>
    </source>
</evidence>
<evidence type="ECO:0000313" key="1">
    <source>
        <dbReference type="EMBL" id="OMO63617.1"/>
    </source>
</evidence>
<dbReference type="Proteomes" id="UP000188268">
    <property type="component" value="Unassembled WGS sequence"/>
</dbReference>